<evidence type="ECO:0000313" key="2">
    <source>
        <dbReference type="Proteomes" id="UP001364617"/>
    </source>
</evidence>
<gene>
    <name evidence="1" type="ORF">R3I93_004391</name>
</gene>
<dbReference type="EMBL" id="JAYKXH010000004">
    <property type="protein sequence ID" value="KAK7172077.1"/>
    <property type="molecule type" value="Genomic_DNA"/>
</dbReference>
<accession>A0AAN9DK77</accession>
<dbReference type="AlphaFoldDB" id="A0AAN9DK77"/>
<dbReference type="Proteomes" id="UP001364617">
    <property type="component" value="Unassembled WGS sequence"/>
</dbReference>
<reference evidence="1 2" key="1">
    <citation type="submission" date="2024-02" db="EMBL/GenBank/DDBJ databases">
        <title>Chromosome-level genome assembly of the Eurasian Minnow (Phoxinus phoxinus).</title>
        <authorList>
            <person name="Oriowo T.O."/>
            <person name="Martin S."/>
            <person name="Stange M."/>
            <person name="Chrysostomakis Y."/>
            <person name="Brown T."/>
            <person name="Winkler S."/>
            <person name="Kukowka S."/>
            <person name="Myers E.W."/>
            <person name="Bohne A."/>
        </authorList>
    </citation>
    <scope>NUCLEOTIDE SEQUENCE [LARGE SCALE GENOMIC DNA]</scope>
    <source>
        <strain evidence="1">ZFMK-TIS-60720</strain>
        <tissue evidence="1">Whole Organism</tissue>
    </source>
</reference>
<evidence type="ECO:0000313" key="1">
    <source>
        <dbReference type="EMBL" id="KAK7172077.1"/>
    </source>
</evidence>
<protein>
    <submittedName>
        <fullName evidence="1">Uncharacterized protein</fullName>
    </submittedName>
</protein>
<comment type="caution">
    <text evidence="1">The sequence shown here is derived from an EMBL/GenBank/DDBJ whole genome shotgun (WGS) entry which is preliminary data.</text>
</comment>
<name>A0AAN9DK77_9TELE</name>
<organism evidence="1 2">
    <name type="scientific">Phoxinus phoxinus</name>
    <name type="common">Eurasian minnow</name>
    <dbReference type="NCBI Taxonomy" id="58324"/>
    <lineage>
        <taxon>Eukaryota</taxon>
        <taxon>Metazoa</taxon>
        <taxon>Chordata</taxon>
        <taxon>Craniata</taxon>
        <taxon>Vertebrata</taxon>
        <taxon>Euteleostomi</taxon>
        <taxon>Actinopterygii</taxon>
        <taxon>Neopterygii</taxon>
        <taxon>Teleostei</taxon>
        <taxon>Ostariophysi</taxon>
        <taxon>Cypriniformes</taxon>
        <taxon>Leuciscidae</taxon>
        <taxon>Phoxininae</taxon>
        <taxon>Phoxinus</taxon>
    </lineage>
</organism>
<keyword evidence="2" id="KW-1185">Reference proteome</keyword>
<sequence length="70" mass="7732">METALQNTSAVNFPLVPRACCLFSQSQESVQAHNQKQESVPSCVPMTVTVRTMRNAAAMDVNVSVWIHIQ</sequence>
<proteinExistence type="predicted"/>